<evidence type="ECO:0000313" key="3">
    <source>
        <dbReference type="EMBL" id="JAS45971.1"/>
    </source>
</evidence>
<organism evidence="3">
    <name type="scientific">Cuerna arida</name>
    <dbReference type="NCBI Taxonomy" id="1464854"/>
    <lineage>
        <taxon>Eukaryota</taxon>
        <taxon>Metazoa</taxon>
        <taxon>Ecdysozoa</taxon>
        <taxon>Arthropoda</taxon>
        <taxon>Hexapoda</taxon>
        <taxon>Insecta</taxon>
        <taxon>Pterygota</taxon>
        <taxon>Neoptera</taxon>
        <taxon>Paraneoptera</taxon>
        <taxon>Hemiptera</taxon>
        <taxon>Auchenorrhyncha</taxon>
        <taxon>Membracoidea</taxon>
        <taxon>Cicadellidae</taxon>
        <taxon>Cicadellinae</taxon>
        <taxon>Proconiini</taxon>
        <taxon>Cuerna</taxon>
    </lineage>
</organism>
<evidence type="ECO:0000313" key="4">
    <source>
        <dbReference type="EMBL" id="JAS51452.1"/>
    </source>
</evidence>
<gene>
    <name evidence="3" type="ORF">g.18202</name>
    <name evidence="4" type="ORF">g.18206</name>
</gene>
<proteinExistence type="predicted"/>
<dbReference type="EMBL" id="GECZ01018317">
    <property type="protein sequence ID" value="JAS51452.1"/>
    <property type="molecule type" value="Transcribed_RNA"/>
</dbReference>
<evidence type="ECO:0000256" key="1">
    <source>
        <dbReference type="SAM" id="MobiDB-lite"/>
    </source>
</evidence>
<sequence>MEEKEPNQKQPTGEPSEIPVQARTNVPENEAASTPASANLESAMETSGTATLSEVEEIQLLQSPDPQTGTNLEEAADQLGKLKLKTKRLSGAQRKQLLKARLAQRGEVFDPKKWRPQQRAKLAEERGQKRGRSEKSTPSPLEQRKRSKKATSETSLGGQRTPGPAKGKPGASTPGGTEDRPGDLAIPGGSGETFKQALTTIKIAVVPENYPDNKLTEEQAEQIQTALIGAIETLEDGDCAQLSGSYVERGAVILSCMTKKTADWLINIVPSLTPWEGAKLAAGERSVLLRVTKVVLKTPKQLASTEPSRLVAMLGKQNPSFDASNWKIISCKGDANGQTLVFLVDDTALKAIKAAGNRACLALWRVPLIILNGGNAKGSAGKPATQ</sequence>
<reference evidence="3" key="1">
    <citation type="submission" date="2015-11" db="EMBL/GenBank/DDBJ databases">
        <title>De novo transcriptome assembly of four potential Pierce s Disease insect vectors from Arizona vineyards.</title>
        <authorList>
            <person name="Tassone E.E."/>
        </authorList>
    </citation>
    <scope>NUCLEOTIDE SEQUENCE</scope>
</reference>
<dbReference type="EMBL" id="GECZ01023798">
    <property type="protein sequence ID" value="JAS45971.1"/>
    <property type="molecule type" value="Transcribed_RNA"/>
</dbReference>
<accession>A0A1B6F754</accession>
<feature type="compositionally biased region" description="Polar residues" evidence="1">
    <location>
        <begin position="22"/>
        <end position="50"/>
    </location>
</feature>
<protein>
    <recommendedName>
        <fullName evidence="2">DUF4780 domain-containing protein</fullName>
    </recommendedName>
</protein>
<feature type="region of interest" description="Disordered" evidence="1">
    <location>
        <begin position="101"/>
        <end position="191"/>
    </location>
</feature>
<dbReference type="Pfam" id="PF16012">
    <property type="entry name" value="DUF4780"/>
    <property type="match status" value="1"/>
</dbReference>
<feature type="compositionally biased region" description="Basic and acidic residues" evidence="1">
    <location>
        <begin position="121"/>
        <end position="135"/>
    </location>
</feature>
<name>A0A1B6F754_9HEMI</name>
<dbReference type="InterPro" id="IPR031961">
    <property type="entry name" value="DUF4780"/>
</dbReference>
<evidence type="ECO:0000259" key="2">
    <source>
        <dbReference type="Pfam" id="PF16012"/>
    </source>
</evidence>
<feature type="region of interest" description="Disordered" evidence="1">
    <location>
        <begin position="1"/>
        <end position="50"/>
    </location>
</feature>
<dbReference type="AlphaFoldDB" id="A0A1B6F754"/>
<feature type="domain" description="DUF4780" evidence="2">
    <location>
        <begin position="199"/>
        <end position="368"/>
    </location>
</feature>